<accession>A0A1W6ST38</accession>
<evidence type="ECO:0000313" key="2">
    <source>
        <dbReference type="Proteomes" id="UP000012179"/>
    </source>
</evidence>
<proteinExistence type="predicted"/>
<evidence type="ECO:0000313" key="1">
    <source>
        <dbReference type="EMBL" id="ARO88974.1"/>
    </source>
</evidence>
<gene>
    <name evidence="1" type="ORF">EBAPG3_002005</name>
</gene>
<sequence>MYFDVMDPKGEDITDPDTREILGSIERPKVRVQITQVQDRLAVASTFKRQKVNVGGTGFSDFGAVSRALMPPKYVTKHETLKTDEKTWEDLDEEQSYVKTGDPVVQAIEEIGLKDDVGND</sequence>
<organism evidence="1 2">
    <name type="scientific">Nitrosospira lacus</name>
    <dbReference type="NCBI Taxonomy" id="1288494"/>
    <lineage>
        <taxon>Bacteria</taxon>
        <taxon>Pseudomonadati</taxon>
        <taxon>Pseudomonadota</taxon>
        <taxon>Betaproteobacteria</taxon>
        <taxon>Nitrosomonadales</taxon>
        <taxon>Nitrosomonadaceae</taxon>
        <taxon>Nitrosospira</taxon>
    </lineage>
</organism>
<dbReference type="OrthoDB" id="5148048at2"/>
<dbReference type="EMBL" id="CP021106">
    <property type="protein sequence ID" value="ARO88974.1"/>
    <property type="molecule type" value="Genomic_DNA"/>
</dbReference>
<name>A0A1W6ST38_9PROT</name>
<dbReference type="Proteomes" id="UP000012179">
    <property type="component" value="Chromosome"/>
</dbReference>
<keyword evidence="2" id="KW-1185">Reference proteome</keyword>
<dbReference type="AlphaFoldDB" id="A0A1W6ST38"/>
<protein>
    <submittedName>
        <fullName evidence="1">Uncharacterized protein</fullName>
    </submittedName>
</protein>
<dbReference type="KEGG" id="nlc:EBAPG3_002005"/>
<reference evidence="1 2" key="1">
    <citation type="journal article" date="2015" name="Int. J. Syst. Evol. Microbiol.">
        <title>Nitrosospira lacus sp. nov., a psychrotolerant, ammonia-oxidizing bacterium from sandy lake sediment.</title>
        <authorList>
            <person name="Urakawa H."/>
            <person name="Garcia J.C."/>
            <person name="Nielsen J.L."/>
            <person name="Le V.Q."/>
            <person name="Kozlowski J.A."/>
            <person name="Stein L.Y."/>
            <person name="Lim C.K."/>
            <person name="Pommerening-Roser A."/>
            <person name="Martens-Habbena W."/>
            <person name="Stahl D.A."/>
            <person name="Klotz M.G."/>
        </authorList>
    </citation>
    <scope>NUCLEOTIDE SEQUENCE [LARGE SCALE GENOMIC DNA]</scope>
    <source>
        <strain evidence="1 2">APG3</strain>
    </source>
</reference>